<keyword evidence="4" id="KW-1185">Reference proteome</keyword>
<dbReference type="Proteomes" id="UP000005756">
    <property type="component" value="Unassembled WGS sequence"/>
</dbReference>
<dbReference type="Gene3D" id="1.25.40.10">
    <property type="entry name" value="Tetratricopeptide repeat domain"/>
    <property type="match status" value="1"/>
</dbReference>
<accession>A0A265DU48</accession>
<dbReference type="Proteomes" id="UP000216538">
    <property type="component" value="Unassembled WGS sequence"/>
</dbReference>
<reference evidence="1 3" key="1">
    <citation type="submission" date="2011-10" db="EMBL/GenBank/DDBJ databases">
        <authorList>
            <person name="Quillaguamn J."/>
            <person name="Guzmn D."/>
            <person name="Balderrama-Subieta A."/>
            <person name="Cardona-Ortuo C."/>
            <person name="Guevara-Martnez M."/>
            <person name="Callisaya-Quispe N."/>
        </authorList>
    </citation>
    <scope>NUCLEOTIDE SEQUENCE [LARGE SCALE GENOMIC DNA]</scope>
    <source>
        <strain evidence="1 3">LC1</strain>
    </source>
</reference>
<dbReference type="InterPro" id="IPR011990">
    <property type="entry name" value="TPR-like_helical_dom_sf"/>
</dbReference>
<dbReference type="EMBL" id="JH393259">
    <property type="protein sequence ID" value="EHJ91800.1"/>
    <property type="molecule type" value="Genomic_DNA"/>
</dbReference>
<sequence length="1116" mass="128501">MGLFSNMQLLLGYGKNITNNNNNIIGLMPENLKSLTDQVFTEIKKGNFKQARAFIENIEKTNNHETSNHYINFLKILTGLSNKSELRITEAELNTAYIEARQSDKGVILAGILRIKIVFDEIEEARAIYNQKTINSVLADCQYLEFIADKEELDAKICDPLLDSKIAVSIIYGYMRIAEYNLALDYAIEFKKKYNDYEFRIALFLVKSQAVSISIFGKHYWTISKKSKDEIKDIIKNGYDLSVEADGLDSRIFSSIVPYIIFLEEVKSDIGLYCYKHVERWRELYPEHARFMEFANTGNLDVLEDGEIKEFQEYKRDLEKHNTLEDKLINGVSLTVTETFLVDQTFDNDLILVWLKKGGLVKVSTDDNVRNKDIIESVGYLLLATKPKYLNNEAAHKRMLEHLSWLSGEDSDLSEINPNCIKDICINLNHLNLHKYACSILEKTVDTNDPWLSPLMEIYLYNLFNANQYKEGNKLIDLLKSDTEADNSILFWSFCAHMNYKKGLLDDAIVDIDKAISIQPDSSNALLIKANVLDGKEDKNYLISFFDDINTNIYNLQDQDSLALINIFTPHVQFYKIETILIDLFTKSPYESTIFINTHYLNFFIEGRINRDVITSDAVGCVLKAVKYKKAGKETISLIVKKGTKHEKNPHIIEEGNIYSDMLLKLQTGEVNDEEVHTVELLETLSPYVALFHITSQIRNEMNDGTDQFLLLETPSDPYELPAFFENITKKLNKGSNENKIFTNLQDYPFSFIANNRKTGNPIEDILSLIAKPEYKIPTPKPREIDNSKFEKLVLDIYSVTYISLCCLSDRLPNENIYITRNTELLINNFIEDIKTKGFFIPDFSGTINGSQFLAPLVDQLKILLRKIEIIEVEPLYNFDAPQELSLLNEKIDETVYETILISACKDITWVSFDNHLPYWMDKLGIKSIDAYSLISKITQTLPHEDKIFGLSLAAHYDLPFPIRREDFHNLIIGFDLSNLEILHYILKGKIDVFANNHLAITVFEELIISLLARLTQSYHYKGELGIYRLDKKTEKTIDSLINIILLAQIKSKITNQSAEMKLTKFICRVLLKSKQNDYFKRILNIKLSEFISGQFLDYPSIKECYEEITANSERL</sequence>
<evidence type="ECO:0000313" key="2">
    <source>
        <dbReference type="EMBL" id="OZT72852.1"/>
    </source>
</evidence>
<dbReference type="SUPFAM" id="SSF48452">
    <property type="entry name" value="TPR-like"/>
    <property type="match status" value="1"/>
</dbReference>
<gene>
    <name evidence="2" type="ORF">CE457_16905</name>
    <name evidence="1" type="ORF">KUC_3357</name>
</gene>
<evidence type="ECO:0000313" key="4">
    <source>
        <dbReference type="Proteomes" id="UP000216538"/>
    </source>
</evidence>
<evidence type="ECO:0000313" key="1">
    <source>
        <dbReference type="EMBL" id="EHJ91800.1"/>
    </source>
</evidence>
<organism evidence="1 3">
    <name type="scientific">Vreelandella boliviensis LC1</name>
    <dbReference type="NCBI Taxonomy" id="1072583"/>
    <lineage>
        <taxon>Bacteria</taxon>
        <taxon>Pseudomonadati</taxon>
        <taxon>Pseudomonadota</taxon>
        <taxon>Gammaproteobacteria</taxon>
        <taxon>Oceanospirillales</taxon>
        <taxon>Halomonadaceae</taxon>
        <taxon>Vreelandella</taxon>
    </lineage>
</organism>
<evidence type="ECO:0008006" key="5">
    <source>
        <dbReference type="Google" id="ProtNLM"/>
    </source>
</evidence>
<dbReference type="EMBL" id="NPEY01000016">
    <property type="protein sequence ID" value="OZT72852.1"/>
    <property type="molecule type" value="Genomic_DNA"/>
</dbReference>
<protein>
    <recommendedName>
        <fullName evidence="5">Tetratricopeptide repeat protein</fullName>
    </recommendedName>
</protein>
<dbReference type="AlphaFoldDB" id="A0A265DU48"/>
<reference evidence="2 4" key="2">
    <citation type="submission" date="2017-07" db="EMBL/GenBank/DDBJ databases">
        <title>Shotgun whole genome sequences of three halophilic bacterial isolates.</title>
        <authorList>
            <person name="Pozzo T."/>
            <person name="Higdon S.M."/>
            <person name="Quillaguaman J."/>
        </authorList>
    </citation>
    <scope>NUCLEOTIDE SEQUENCE [LARGE SCALE GENOMIC DNA]</scope>
    <source>
        <strain evidence="2 4">LC1</strain>
    </source>
</reference>
<dbReference type="RefSeq" id="WP_007114289.1">
    <property type="nucleotide sequence ID" value="NZ_JH393259.1"/>
</dbReference>
<dbReference type="OrthoDB" id="130121at135619"/>
<name>A0A265DU48_9GAMM</name>
<proteinExistence type="predicted"/>
<evidence type="ECO:0000313" key="3">
    <source>
        <dbReference type="Proteomes" id="UP000005756"/>
    </source>
</evidence>